<dbReference type="GO" id="GO:0016226">
    <property type="term" value="P:iron-sulfur cluster assembly"/>
    <property type="evidence" value="ECO:0007669"/>
    <property type="project" value="InterPro"/>
</dbReference>
<evidence type="ECO:0000256" key="2">
    <source>
        <dbReference type="ARBA" id="ARBA00005151"/>
    </source>
</evidence>
<comment type="pathway">
    <text evidence="2">Cofactor biosynthesis; iron-sulfur cluster biosynthesis.</text>
</comment>
<evidence type="ECO:0000313" key="9">
    <source>
        <dbReference type="EMBL" id="GBG27704.1"/>
    </source>
</evidence>
<evidence type="ECO:0000256" key="4">
    <source>
        <dbReference type="ARBA" id="ARBA00022485"/>
    </source>
</evidence>
<comment type="subcellular location">
    <subcellularLocation>
        <location evidence="1">Mitochondrion</location>
    </subcellularLocation>
</comment>
<dbReference type="SUPFAM" id="SSF89360">
    <property type="entry name" value="HesB-like domain"/>
    <property type="match status" value="1"/>
</dbReference>
<comment type="similarity">
    <text evidence="3">Belongs to the HesB/IscA family.</text>
</comment>
<dbReference type="Pfam" id="PF01521">
    <property type="entry name" value="Fe-S_biosyn"/>
    <property type="match status" value="1"/>
</dbReference>
<dbReference type="GO" id="GO:0051539">
    <property type="term" value="F:4 iron, 4 sulfur cluster binding"/>
    <property type="evidence" value="ECO:0007669"/>
    <property type="project" value="UniProtKB-KW"/>
</dbReference>
<dbReference type="Gene3D" id="2.60.300.12">
    <property type="entry name" value="HesB-like domain"/>
    <property type="match status" value="1"/>
</dbReference>
<keyword evidence="4" id="KW-0004">4Fe-4S</keyword>
<evidence type="ECO:0000256" key="1">
    <source>
        <dbReference type="ARBA" id="ARBA00004173"/>
    </source>
</evidence>
<dbReference type="GO" id="GO:0051537">
    <property type="term" value="F:2 iron, 2 sulfur cluster binding"/>
    <property type="evidence" value="ECO:0007669"/>
    <property type="project" value="TreeGrafter"/>
</dbReference>
<evidence type="ECO:0000256" key="5">
    <source>
        <dbReference type="ARBA" id="ARBA00022723"/>
    </source>
</evidence>
<dbReference type="PANTHER" id="PTHR43011">
    <property type="entry name" value="IRON-SULFUR CLUSTER ASSEMBLY 2 HOMOLOG, MITOCHONDRIAL"/>
    <property type="match status" value="1"/>
</dbReference>
<reference evidence="9 10" key="1">
    <citation type="submission" date="2017-12" db="EMBL/GenBank/DDBJ databases">
        <title>Sequencing, de novo assembly and annotation of complete genome of a new Thraustochytrid species, strain FCC1311.</title>
        <authorList>
            <person name="Sedici K."/>
            <person name="Godart F."/>
            <person name="Aiese Cigliano R."/>
            <person name="Sanseverino W."/>
            <person name="Barakat M."/>
            <person name="Ortet P."/>
            <person name="Marechal E."/>
            <person name="Cagnac O."/>
            <person name="Amato A."/>
        </authorList>
    </citation>
    <scope>NUCLEOTIDE SEQUENCE [LARGE SCALE GENOMIC DNA]</scope>
</reference>
<dbReference type="GO" id="GO:0120510">
    <property type="term" value="C:mitochondrial [4Fe-4S] assembly complex"/>
    <property type="evidence" value="ECO:0007669"/>
    <property type="project" value="UniProtKB-ARBA"/>
</dbReference>
<name>A0A2R5GIK5_9STRA</name>
<dbReference type="OrthoDB" id="1938621at2759"/>
<evidence type="ECO:0000256" key="6">
    <source>
        <dbReference type="ARBA" id="ARBA00023004"/>
    </source>
</evidence>
<dbReference type="FunFam" id="2.60.300.12:FF:000006">
    <property type="entry name" value="Iron-sulfur cluster assembly 2 mitochondrial"/>
    <property type="match status" value="1"/>
</dbReference>
<evidence type="ECO:0000256" key="3">
    <source>
        <dbReference type="ARBA" id="ARBA00006718"/>
    </source>
</evidence>
<proteinExistence type="inferred from homology"/>
<keyword evidence="4" id="KW-0411">Iron-sulfur</keyword>
<accession>A0A2R5GIK5</accession>
<dbReference type="EMBL" id="BEYU01000035">
    <property type="protein sequence ID" value="GBG27704.1"/>
    <property type="molecule type" value="Genomic_DNA"/>
</dbReference>
<dbReference type="InterPro" id="IPR000361">
    <property type="entry name" value="ATAP_core_dom"/>
</dbReference>
<evidence type="ECO:0000259" key="8">
    <source>
        <dbReference type="Pfam" id="PF01521"/>
    </source>
</evidence>
<keyword evidence="6" id="KW-0408">Iron</keyword>
<sequence length="147" mass="15861">MLAAARRSGLGMARVGSPLWRAAFSTSGVTEDGAGVLLTKKGAERLLELQKSKNNDKLMLRLAVEGGGCSGFSYVFNVTDEEPNDDDIIFEHHGQKVVVDDVSLDLVRGSKIDFTEDLIRRSFEVVDNPNAETGCGCGSSFAAKMEF</sequence>
<evidence type="ECO:0000313" key="10">
    <source>
        <dbReference type="Proteomes" id="UP000241890"/>
    </source>
</evidence>
<dbReference type="NCBIfam" id="TIGR00049">
    <property type="entry name" value="iron-sulfur cluster assembly accessory protein"/>
    <property type="match status" value="1"/>
</dbReference>
<evidence type="ECO:0000256" key="7">
    <source>
        <dbReference type="ARBA" id="ARBA00023128"/>
    </source>
</evidence>
<keyword evidence="5" id="KW-0479">Metal-binding</keyword>
<dbReference type="InParanoid" id="A0A2R5GIK5"/>
<protein>
    <submittedName>
        <fullName evidence="9">Iron-sulfur cluster assembly 1-like, mitochondrial</fullName>
    </submittedName>
</protein>
<dbReference type="Proteomes" id="UP000241890">
    <property type="component" value="Unassembled WGS sequence"/>
</dbReference>
<dbReference type="GO" id="GO:0005506">
    <property type="term" value="F:iron ion binding"/>
    <property type="evidence" value="ECO:0007669"/>
    <property type="project" value="TreeGrafter"/>
</dbReference>
<keyword evidence="7" id="KW-0496">Mitochondrion</keyword>
<keyword evidence="10" id="KW-1185">Reference proteome</keyword>
<feature type="domain" description="Core" evidence="8">
    <location>
        <begin position="38"/>
        <end position="138"/>
    </location>
</feature>
<gene>
    <name evidence="9" type="ORF">FCC1311_039272</name>
</gene>
<dbReference type="AlphaFoldDB" id="A0A2R5GIK5"/>
<organism evidence="9 10">
    <name type="scientific">Hondaea fermentalgiana</name>
    <dbReference type="NCBI Taxonomy" id="2315210"/>
    <lineage>
        <taxon>Eukaryota</taxon>
        <taxon>Sar</taxon>
        <taxon>Stramenopiles</taxon>
        <taxon>Bigyra</taxon>
        <taxon>Labyrinthulomycetes</taxon>
        <taxon>Thraustochytrida</taxon>
        <taxon>Thraustochytriidae</taxon>
        <taxon>Hondaea</taxon>
    </lineage>
</organism>
<comment type="caution">
    <text evidence="9">The sequence shown here is derived from an EMBL/GenBank/DDBJ whole genome shotgun (WGS) entry which is preliminary data.</text>
</comment>
<dbReference type="InterPro" id="IPR035903">
    <property type="entry name" value="HesB-like_dom_sf"/>
</dbReference>
<dbReference type="FunCoup" id="A0A2R5GIK5">
    <property type="interactions" value="28"/>
</dbReference>
<dbReference type="InterPro" id="IPR016092">
    <property type="entry name" value="ATAP"/>
</dbReference>
<dbReference type="PANTHER" id="PTHR43011:SF1">
    <property type="entry name" value="IRON-SULFUR CLUSTER ASSEMBLY 2 HOMOLOG, MITOCHONDRIAL"/>
    <property type="match status" value="1"/>
</dbReference>